<dbReference type="Proteomes" id="UP000828390">
    <property type="component" value="Unassembled WGS sequence"/>
</dbReference>
<gene>
    <name evidence="1" type="ORF">DPMN_167116</name>
</gene>
<protein>
    <submittedName>
        <fullName evidence="1">Uncharacterized protein</fullName>
    </submittedName>
</protein>
<dbReference type="AlphaFoldDB" id="A0A9D4EY63"/>
<evidence type="ECO:0000313" key="1">
    <source>
        <dbReference type="EMBL" id="KAH3788950.1"/>
    </source>
</evidence>
<reference evidence="1" key="2">
    <citation type="submission" date="2020-11" db="EMBL/GenBank/DDBJ databases">
        <authorList>
            <person name="McCartney M.A."/>
            <person name="Auch B."/>
            <person name="Kono T."/>
            <person name="Mallez S."/>
            <person name="Becker A."/>
            <person name="Gohl D.M."/>
            <person name="Silverstein K.A.T."/>
            <person name="Koren S."/>
            <person name="Bechman K.B."/>
            <person name="Herman A."/>
            <person name="Abrahante J.E."/>
            <person name="Garbe J."/>
        </authorList>
    </citation>
    <scope>NUCLEOTIDE SEQUENCE</scope>
    <source>
        <strain evidence="1">Duluth1</strain>
        <tissue evidence="1">Whole animal</tissue>
    </source>
</reference>
<accession>A0A9D4EY63</accession>
<proteinExistence type="predicted"/>
<evidence type="ECO:0000313" key="2">
    <source>
        <dbReference type="Proteomes" id="UP000828390"/>
    </source>
</evidence>
<comment type="caution">
    <text evidence="1">The sequence shown here is derived from an EMBL/GenBank/DDBJ whole genome shotgun (WGS) entry which is preliminary data.</text>
</comment>
<sequence>MASAQLCGCLGKVARRHSGVVACCTTTIRDTIPLSSWPCTEVVSNGSASDAQVLNNSELKETIDKGMLGLPDPEP</sequence>
<name>A0A9D4EY63_DREPO</name>
<dbReference type="EMBL" id="JAIWYP010000008">
    <property type="protein sequence ID" value="KAH3788950.1"/>
    <property type="molecule type" value="Genomic_DNA"/>
</dbReference>
<keyword evidence="2" id="KW-1185">Reference proteome</keyword>
<organism evidence="1 2">
    <name type="scientific">Dreissena polymorpha</name>
    <name type="common">Zebra mussel</name>
    <name type="synonym">Mytilus polymorpha</name>
    <dbReference type="NCBI Taxonomy" id="45954"/>
    <lineage>
        <taxon>Eukaryota</taxon>
        <taxon>Metazoa</taxon>
        <taxon>Spiralia</taxon>
        <taxon>Lophotrochozoa</taxon>
        <taxon>Mollusca</taxon>
        <taxon>Bivalvia</taxon>
        <taxon>Autobranchia</taxon>
        <taxon>Heteroconchia</taxon>
        <taxon>Euheterodonta</taxon>
        <taxon>Imparidentia</taxon>
        <taxon>Neoheterodontei</taxon>
        <taxon>Myida</taxon>
        <taxon>Dreissenoidea</taxon>
        <taxon>Dreissenidae</taxon>
        <taxon>Dreissena</taxon>
    </lineage>
</organism>
<reference evidence="1" key="1">
    <citation type="journal article" date="2019" name="bioRxiv">
        <title>The Genome of the Zebra Mussel, Dreissena polymorpha: A Resource for Invasive Species Research.</title>
        <authorList>
            <person name="McCartney M.A."/>
            <person name="Auch B."/>
            <person name="Kono T."/>
            <person name="Mallez S."/>
            <person name="Zhang Y."/>
            <person name="Obille A."/>
            <person name="Becker A."/>
            <person name="Abrahante J.E."/>
            <person name="Garbe J."/>
            <person name="Badalamenti J.P."/>
            <person name="Herman A."/>
            <person name="Mangelson H."/>
            <person name="Liachko I."/>
            <person name="Sullivan S."/>
            <person name="Sone E.D."/>
            <person name="Koren S."/>
            <person name="Silverstein K.A.T."/>
            <person name="Beckman K.B."/>
            <person name="Gohl D.M."/>
        </authorList>
    </citation>
    <scope>NUCLEOTIDE SEQUENCE</scope>
    <source>
        <strain evidence="1">Duluth1</strain>
        <tissue evidence="1">Whole animal</tissue>
    </source>
</reference>